<evidence type="ECO:0000256" key="1">
    <source>
        <dbReference type="SAM" id="Phobius"/>
    </source>
</evidence>
<dbReference type="AlphaFoldDB" id="A0A1Z1M6X4"/>
<organism evidence="2">
    <name type="scientific">Bostrychia moritziana</name>
    <name type="common">Red alga</name>
    <name type="synonym">Polysiphonia moritziana</name>
    <dbReference type="NCBI Taxonomy" id="103713"/>
    <lineage>
        <taxon>Eukaryota</taxon>
        <taxon>Rhodophyta</taxon>
        <taxon>Florideophyceae</taxon>
        <taxon>Rhodymeniophycidae</taxon>
        <taxon>Ceramiales</taxon>
        <taxon>Rhodomelaceae</taxon>
        <taxon>Bostrychia</taxon>
    </lineage>
</organism>
<dbReference type="RefSeq" id="YP_009393204.1">
    <property type="nucleotide sequence ID" value="NC_035266.1"/>
</dbReference>
<geneLocation type="chloroplast" evidence="2"/>
<keyword evidence="1" id="KW-1133">Transmembrane helix</keyword>
<dbReference type="GeneID" id="33354862"/>
<keyword evidence="1" id="KW-0812">Transmembrane</keyword>
<name>A0A1Z1M6X4_BOSMO</name>
<dbReference type="EMBL" id="MF101419">
    <property type="protein sequence ID" value="ARW61766.1"/>
    <property type="molecule type" value="Genomic_DNA"/>
</dbReference>
<proteinExistence type="predicted"/>
<keyword evidence="2" id="KW-0150">Chloroplast</keyword>
<evidence type="ECO:0000313" key="2">
    <source>
        <dbReference type="EMBL" id="ARW61766.1"/>
    </source>
</evidence>
<reference evidence="2" key="1">
    <citation type="journal article" date="2017" name="J. Phycol.">
        <title>Analysis of chloroplast genomes and a supermatrix inform reclassification of the Rhodomelaceae (Rhodophyta).</title>
        <authorList>
            <person name="Diaz-Tapia P."/>
            <person name="Maggs C.A."/>
            <person name="West J.A."/>
            <person name="Verbruggen H."/>
        </authorList>
    </citation>
    <scope>NUCLEOTIDE SEQUENCE</scope>
    <source>
        <strain evidence="2">JW3660</strain>
    </source>
</reference>
<feature type="transmembrane region" description="Helical" evidence="1">
    <location>
        <begin position="126"/>
        <end position="149"/>
    </location>
</feature>
<protein>
    <submittedName>
        <fullName evidence="2">Uncharacterized protein</fullName>
    </submittedName>
</protein>
<gene>
    <name evidence="2" type="primary">ConsOrf3</name>
</gene>
<sequence>MNKKIKFKKKIDLLMISLEAIESHKIESFSTYKTIQNCYFFLKTFITISQGITKYDRNTSHNFHEMLQYIYIFHFSIKNRLILKLASNILKTNQLPTKSKEIKQYIKKFTYLYFFKYKSYYQSSKFLNFFYFNSINEIAISNLYILYIINTYKYKQSIYFLITYLYI</sequence>
<keyword evidence="1" id="KW-0472">Membrane</keyword>
<accession>A0A1Z1M6X4</accession>
<keyword evidence="2" id="KW-0934">Plastid</keyword>